<dbReference type="InterPro" id="IPR000652">
    <property type="entry name" value="Triosephosphate_isomerase"/>
</dbReference>
<dbReference type="PROSITE" id="PS00171">
    <property type="entry name" value="TIM_1"/>
    <property type="match status" value="1"/>
</dbReference>
<evidence type="ECO:0000313" key="8">
    <source>
        <dbReference type="EMBL" id="MDR6225658.1"/>
    </source>
</evidence>
<dbReference type="Pfam" id="PF00121">
    <property type="entry name" value="TIM"/>
    <property type="match status" value="1"/>
</dbReference>
<feature type="active site" description="Electrophile" evidence="6">
    <location>
        <position position="94"/>
    </location>
</feature>
<sequence length="256" mass="27874">MRIPVIAGNWKMHKTISESLDYLEAFRTVGEKNGVETVLCGPFLTLPALVEGTENSSIGIGAQNMHWEEQGAFTGEVSPSMLRDLGVPYVIVGHSERRTLFGETDESVRNKVRAALAHDLVPILCVGETIEEREDGRTQEIVRKQTVEAVQELSSKEMARVIVAYEPVWAIGTGRSATAEDAQDVVAFIRRILADQFDQQVANQVRILYGGSVKPANIDELLQMDDIDGALVGGASLDPESFGQLVDAAARRGNAP</sequence>
<feature type="binding site" evidence="6">
    <location>
        <begin position="233"/>
        <end position="234"/>
    </location>
    <ligand>
        <name>substrate</name>
    </ligand>
</feature>
<reference evidence="8 9" key="1">
    <citation type="submission" date="2023-07" db="EMBL/GenBank/DDBJ databases">
        <title>Genomic Encyclopedia of Type Strains, Phase IV (KMG-IV): sequencing the most valuable type-strain genomes for metagenomic binning, comparative biology and taxonomic classification.</title>
        <authorList>
            <person name="Goeker M."/>
        </authorList>
    </citation>
    <scope>NUCLEOTIDE SEQUENCE [LARGE SCALE GENOMIC DNA]</scope>
    <source>
        <strain evidence="8 9">DSM 45903</strain>
    </source>
</reference>
<comment type="subunit">
    <text evidence="6 7">Homodimer.</text>
</comment>
<name>A0ABU1ILK3_9BACL</name>
<evidence type="ECO:0000256" key="2">
    <source>
        <dbReference type="ARBA" id="ARBA00022432"/>
    </source>
</evidence>
<accession>A0ABU1ILK3</accession>
<comment type="function">
    <text evidence="6">Involved in the gluconeogenesis. Catalyzes stereospecifically the conversion of dihydroxyacetone phosphate (DHAP) to D-glyceraldehyde-3-phosphate (G3P).</text>
</comment>
<evidence type="ECO:0000256" key="7">
    <source>
        <dbReference type="RuleBase" id="RU363013"/>
    </source>
</evidence>
<comment type="pathway">
    <text evidence="6 7">Carbohydrate degradation; glycolysis; D-glyceraldehyde 3-phosphate from glycerone phosphate: step 1/1.</text>
</comment>
<dbReference type="EMBL" id="JAVDQG010000003">
    <property type="protein sequence ID" value="MDR6225658.1"/>
    <property type="molecule type" value="Genomic_DNA"/>
</dbReference>
<dbReference type="HAMAP" id="MF_00147_B">
    <property type="entry name" value="TIM_B"/>
    <property type="match status" value="1"/>
</dbReference>
<evidence type="ECO:0000256" key="1">
    <source>
        <dbReference type="ARBA" id="ARBA00007422"/>
    </source>
</evidence>
<evidence type="ECO:0000256" key="3">
    <source>
        <dbReference type="ARBA" id="ARBA00022490"/>
    </source>
</evidence>
<evidence type="ECO:0000313" key="9">
    <source>
        <dbReference type="Proteomes" id="UP001185012"/>
    </source>
</evidence>
<evidence type="ECO:0000256" key="6">
    <source>
        <dbReference type="HAMAP-Rule" id="MF_00147"/>
    </source>
</evidence>
<organism evidence="8 9">
    <name type="scientific">Desmospora profundinema</name>
    <dbReference type="NCBI Taxonomy" id="1571184"/>
    <lineage>
        <taxon>Bacteria</taxon>
        <taxon>Bacillati</taxon>
        <taxon>Bacillota</taxon>
        <taxon>Bacilli</taxon>
        <taxon>Bacillales</taxon>
        <taxon>Thermoactinomycetaceae</taxon>
        <taxon>Desmospora</taxon>
    </lineage>
</organism>
<comment type="similarity">
    <text evidence="1 6 7">Belongs to the triosephosphate isomerase family.</text>
</comment>
<dbReference type="Gene3D" id="3.20.20.70">
    <property type="entry name" value="Aldolase class I"/>
    <property type="match status" value="1"/>
</dbReference>
<dbReference type="SUPFAM" id="SSF51351">
    <property type="entry name" value="Triosephosphate isomerase (TIM)"/>
    <property type="match status" value="1"/>
</dbReference>
<keyword evidence="4 6" id="KW-0324">Glycolysis</keyword>
<evidence type="ECO:0000256" key="5">
    <source>
        <dbReference type="ARBA" id="ARBA00023235"/>
    </source>
</evidence>
<dbReference type="InterPro" id="IPR020861">
    <property type="entry name" value="Triosephosphate_isomerase_AS"/>
</dbReference>
<dbReference type="GO" id="GO:0004807">
    <property type="term" value="F:triose-phosphate isomerase activity"/>
    <property type="evidence" value="ECO:0007669"/>
    <property type="project" value="UniProtKB-EC"/>
</dbReference>
<dbReference type="PROSITE" id="PS51440">
    <property type="entry name" value="TIM_2"/>
    <property type="match status" value="1"/>
</dbReference>
<evidence type="ECO:0000256" key="4">
    <source>
        <dbReference type="ARBA" id="ARBA00023152"/>
    </source>
</evidence>
<feature type="binding site" evidence="6">
    <location>
        <begin position="9"/>
        <end position="11"/>
    </location>
    <ligand>
        <name>substrate</name>
    </ligand>
</feature>
<gene>
    <name evidence="6" type="primary">tpiA</name>
    <name evidence="8" type="ORF">JOE21_001656</name>
</gene>
<dbReference type="Proteomes" id="UP001185012">
    <property type="component" value="Unassembled WGS sequence"/>
</dbReference>
<dbReference type="PANTHER" id="PTHR21139:SF42">
    <property type="entry name" value="TRIOSEPHOSPHATE ISOMERASE"/>
    <property type="match status" value="1"/>
</dbReference>
<keyword evidence="9" id="KW-1185">Reference proteome</keyword>
<dbReference type="CDD" id="cd00311">
    <property type="entry name" value="TIM"/>
    <property type="match status" value="1"/>
</dbReference>
<proteinExistence type="inferred from homology"/>
<feature type="binding site" evidence="6">
    <location>
        <position position="172"/>
    </location>
    <ligand>
        <name>substrate</name>
    </ligand>
</feature>
<dbReference type="InterPro" id="IPR022896">
    <property type="entry name" value="TrioseP_Isoase_bac/euk"/>
</dbReference>
<dbReference type="NCBIfam" id="TIGR00419">
    <property type="entry name" value="tim"/>
    <property type="match status" value="1"/>
</dbReference>
<feature type="binding site" evidence="6">
    <location>
        <position position="212"/>
    </location>
    <ligand>
        <name>substrate</name>
    </ligand>
</feature>
<dbReference type="PANTHER" id="PTHR21139">
    <property type="entry name" value="TRIOSEPHOSPHATE ISOMERASE"/>
    <property type="match status" value="1"/>
</dbReference>
<dbReference type="RefSeq" id="WP_309864628.1">
    <property type="nucleotide sequence ID" value="NZ_JAVDQG010000003.1"/>
</dbReference>
<comment type="catalytic activity">
    <reaction evidence="6 7">
        <text>D-glyceraldehyde 3-phosphate = dihydroxyacetone phosphate</text>
        <dbReference type="Rhea" id="RHEA:18585"/>
        <dbReference type="ChEBI" id="CHEBI:57642"/>
        <dbReference type="ChEBI" id="CHEBI:59776"/>
        <dbReference type="EC" id="5.3.1.1"/>
    </reaction>
</comment>
<keyword evidence="5 6" id="KW-0413">Isomerase</keyword>
<keyword evidence="3 6" id="KW-0963">Cytoplasm</keyword>
<dbReference type="InterPro" id="IPR013785">
    <property type="entry name" value="Aldolase_TIM"/>
</dbReference>
<dbReference type="InterPro" id="IPR035990">
    <property type="entry name" value="TIM_sf"/>
</dbReference>
<dbReference type="EC" id="5.3.1.1" evidence="6 7"/>
<comment type="subcellular location">
    <subcellularLocation>
        <location evidence="6 7">Cytoplasm</location>
    </subcellularLocation>
</comment>
<comment type="pathway">
    <text evidence="6 7">Carbohydrate biosynthesis; gluconeogenesis.</text>
</comment>
<comment type="caution">
    <text evidence="8">The sequence shown here is derived from an EMBL/GenBank/DDBJ whole genome shotgun (WGS) entry which is preliminary data.</text>
</comment>
<feature type="active site" description="Proton acceptor" evidence="6">
    <location>
        <position position="166"/>
    </location>
</feature>
<keyword evidence="2 6" id="KW-0312">Gluconeogenesis</keyword>
<protein>
    <recommendedName>
        <fullName evidence="6 7">Triosephosphate isomerase</fullName>
        <shortName evidence="6">TIM</shortName>
        <shortName evidence="6">TPI</shortName>
        <ecNumber evidence="6 7">5.3.1.1</ecNumber>
    </recommendedName>
    <alternativeName>
        <fullName evidence="6">Triose-phosphate isomerase</fullName>
    </alternativeName>
</protein>